<keyword evidence="1" id="KW-1185">Reference proteome</keyword>
<dbReference type="WBParaSite" id="MBELARI_LOCUS1679">
    <property type="protein sequence ID" value="MBELARI_LOCUS1679"/>
    <property type="gene ID" value="MBELARI_LOCUS1679"/>
</dbReference>
<dbReference type="WBParaSite" id="MBELARI_LOCUS19114">
    <property type="protein sequence ID" value="MBELARI_LOCUS19114"/>
    <property type="gene ID" value="MBELARI_LOCUS19114"/>
</dbReference>
<name>A0AAF3ERQ3_9BILA</name>
<sequence length="132" mass="15360">MDVSSSENLPRAEPSLEESIKFCFNKSHLDARNSIAKKLIKRFQESSSEEKLEFCQNVPKILNSKSEEIEIIYDWTRTSVANNALVESQELNKIFEALIADDFRNQAKELIAAYLFSINYEKLDCSLWKNYR</sequence>
<accession>A0AAF3ERQ3</accession>
<dbReference type="Proteomes" id="UP000887575">
    <property type="component" value="Unassembled WGS sequence"/>
</dbReference>
<organism evidence="1 2">
    <name type="scientific">Mesorhabditis belari</name>
    <dbReference type="NCBI Taxonomy" id="2138241"/>
    <lineage>
        <taxon>Eukaryota</taxon>
        <taxon>Metazoa</taxon>
        <taxon>Ecdysozoa</taxon>
        <taxon>Nematoda</taxon>
        <taxon>Chromadorea</taxon>
        <taxon>Rhabditida</taxon>
        <taxon>Rhabditina</taxon>
        <taxon>Rhabditomorpha</taxon>
        <taxon>Rhabditoidea</taxon>
        <taxon>Rhabditidae</taxon>
        <taxon>Mesorhabditinae</taxon>
        <taxon>Mesorhabditis</taxon>
    </lineage>
</organism>
<reference evidence="2 3" key="1">
    <citation type="submission" date="2024-02" db="UniProtKB">
        <authorList>
            <consortium name="WormBaseParasite"/>
        </authorList>
    </citation>
    <scope>IDENTIFICATION</scope>
</reference>
<protein>
    <submittedName>
        <fullName evidence="2 3">Uncharacterized protein</fullName>
    </submittedName>
</protein>
<evidence type="ECO:0000313" key="2">
    <source>
        <dbReference type="WBParaSite" id="MBELARI_LOCUS1679"/>
    </source>
</evidence>
<evidence type="ECO:0000313" key="3">
    <source>
        <dbReference type="WBParaSite" id="MBELARI_LOCUS19114"/>
    </source>
</evidence>
<dbReference type="AlphaFoldDB" id="A0AAF3ERQ3"/>
<proteinExistence type="predicted"/>
<evidence type="ECO:0000313" key="1">
    <source>
        <dbReference type="Proteomes" id="UP000887575"/>
    </source>
</evidence>